<sequence length="552" mass="62088">MQNNNVQTTVTQTTFSGLAPGYSDAHLGWERNMYDAYLRDQSNWNQETYLRTYPQPAGYQPTGFLNKFPFFNRFHSTNAVGHNEQHLAWEKNMYNSYLRDGNNWNRETYLRTYPQPAGYQPTGFLNQYPAFTQYHLTSVNVINKGTTVTNVVDKAVLGNIIERQNVEVVHKPVVQEIHEQKIIELEKQNIVKNVHQDTVVQRATDQTRYEEVGNRDLEAERLRLAQLNVAHAPVVTRQAGQTHEVRQGEVVAQVVRQEHIEHHVQPVITEVREQNIVKEVLHPVVRKVHEETIIREVGSTTVQQPLVQQQQNINVVGTTQGINANNDLFLNWERSMYGAYQKDSTNWNREKWLLANPQPVGYQPTGFFNQYPSFSQYHTTTTVNGVPLSGLNQTHLGWERSMYSDYEKHGSSWNRDSYLKANPQPAGYQPTGFLNQYPAFSQFHHTNVVEGGKLPKKPTDLSKFDGPLNPVAVVNPSTNLKHQPTDGTVVPTTTLGEAPAHTHEVLKGAAAGAAIGSVVPVVGTVVGGVIGAIGGAIAKQKHIKEGTHAFKE</sequence>
<keyword evidence="2" id="KW-1185">Reference proteome</keyword>
<name>A0AAW2ZC58_9EUKA</name>
<dbReference type="AlphaFoldDB" id="A0AAW2ZC58"/>
<dbReference type="EMBL" id="JAOPGA020001213">
    <property type="protein sequence ID" value="KAL0486284.1"/>
    <property type="molecule type" value="Genomic_DNA"/>
</dbReference>
<proteinExistence type="predicted"/>
<accession>A0AAW2ZC58</accession>
<organism evidence="1 2">
    <name type="scientific">Acrasis kona</name>
    <dbReference type="NCBI Taxonomy" id="1008807"/>
    <lineage>
        <taxon>Eukaryota</taxon>
        <taxon>Discoba</taxon>
        <taxon>Heterolobosea</taxon>
        <taxon>Tetramitia</taxon>
        <taxon>Eutetramitia</taxon>
        <taxon>Acrasidae</taxon>
        <taxon>Acrasis</taxon>
    </lineage>
</organism>
<dbReference type="Proteomes" id="UP001431209">
    <property type="component" value="Unassembled WGS sequence"/>
</dbReference>
<protein>
    <submittedName>
        <fullName evidence="1">Developmentally-regulated protein</fullName>
    </submittedName>
</protein>
<reference evidence="1 2" key="1">
    <citation type="submission" date="2024-03" db="EMBL/GenBank/DDBJ databases">
        <title>The Acrasis kona genome and developmental transcriptomes reveal deep origins of eukaryotic multicellular pathways.</title>
        <authorList>
            <person name="Sheikh S."/>
            <person name="Fu C.-J."/>
            <person name="Brown M.W."/>
            <person name="Baldauf S.L."/>
        </authorList>
    </citation>
    <scope>NUCLEOTIDE SEQUENCE [LARGE SCALE GENOMIC DNA]</scope>
    <source>
        <strain evidence="1 2">ATCC MYA-3509</strain>
    </source>
</reference>
<gene>
    <name evidence="1" type="ORF">AKO1_011964</name>
</gene>
<comment type="caution">
    <text evidence="1">The sequence shown here is derived from an EMBL/GenBank/DDBJ whole genome shotgun (WGS) entry which is preliminary data.</text>
</comment>
<evidence type="ECO:0000313" key="2">
    <source>
        <dbReference type="Proteomes" id="UP001431209"/>
    </source>
</evidence>
<evidence type="ECO:0000313" key="1">
    <source>
        <dbReference type="EMBL" id="KAL0486284.1"/>
    </source>
</evidence>